<accession>A0A9Q5GP93</accession>
<dbReference type="RefSeq" id="WP_127035717.1">
    <property type="nucleotide sequence ID" value="NZ_JAABOK010000006.1"/>
</dbReference>
<proteinExistence type="predicted"/>
<evidence type="ECO:0000313" key="1">
    <source>
        <dbReference type="EMBL" id="NSL90710.1"/>
    </source>
</evidence>
<evidence type="ECO:0000313" key="2">
    <source>
        <dbReference type="Proteomes" id="UP000281028"/>
    </source>
</evidence>
<sequence>MLESHREVFDYNGYYAGELARQVKYAALPQAAKVMQQLEALYVTSRDEMMNNAVIYLEFNEVIVSYYHELSTYQSVVLESLGKELKPALKISAEDTAVATFRVEYHASVRDVMKAFIRQSNRTTKFLQNCVHNDNDIHDICADRKMQELIAGIREMAMIQRKMVNMLQYWESQQLLNGLQMYYN</sequence>
<dbReference type="EMBL" id="RIAR02000001">
    <property type="protein sequence ID" value="NSL90710.1"/>
    <property type="molecule type" value="Genomic_DNA"/>
</dbReference>
<name>A0A9Q5GP93_9BACT</name>
<comment type="caution">
    <text evidence="1">The sequence shown here is derived from an EMBL/GenBank/DDBJ whole genome shotgun (WGS) entry which is preliminary data.</text>
</comment>
<organism evidence="1 2">
    <name type="scientific">Chitinophaga solisilvae</name>
    <dbReference type="NCBI Taxonomy" id="1233460"/>
    <lineage>
        <taxon>Bacteria</taxon>
        <taxon>Pseudomonadati</taxon>
        <taxon>Bacteroidota</taxon>
        <taxon>Chitinophagia</taxon>
        <taxon>Chitinophagales</taxon>
        <taxon>Chitinophagaceae</taxon>
        <taxon>Chitinophaga</taxon>
    </lineage>
</organism>
<dbReference type="Proteomes" id="UP000281028">
    <property type="component" value="Unassembled WGS sequence"/>
</dbReference>
<gene>
    <name evidence="1" type="ORF">ECE50_028060</name>
</gene>
<reference evidence="1" key="1">
    <citation type="submission" date="2020-05" db="EMBL/GenBank/DDBJ databases">
        <title>Chitinophaga laudate sp. nov., isolated from a tropical peat swamp.</title>
        <authorList>
            <person name="Goh C.B.S."/>
            <person name="Lee M.S."/>
            <person name="Parimannan S."/>
            <person name="Pasbakhsh P."/>
            <person name="Yule C.M."/>
            <person name="Rajandas H."/>
            <person name="Loke S."/>
            <person name="Croft L."/>
            <person name="Tan J.B.L."/>
        </authorList>
    </citation>
    <scope>NUCLEOTIDE SEQUENCE</scope>
    <source>
        <strain evidence="1">Mgbs1</strain>
    </source>
</reference>
<dbReference type="AlphaFoldDB" id="A0A9Q5GP93"/>
<protein>
    <submittedName>
        <fullName evidence="1">Uncharacterized protein</fullName>
    </submittedName>
</protein>
<keyword evidence="2" id="KW-1185">Reference proteome</keyword>
<dbReference type="OrthoDB" id="668105at2"/>